<dbReference type="Gene3D" id="3.30.70.270">
    <property type="match status" value="1"/>
</dbReference>
<feature type="domain" description="PAS" evidence="2">
    <location>
        <begin position="48"/>
        <end position="102"/>
    </location>
</feature>
<dbReference type="InterPro" id="IPR000014">
    <property type="entry name" value="PAS"/>
</dbReference>
<dbReference type="NCBIfam" id="TIGR00254">
    <property type="entry name" value="GGDEF"/>
    <property type="match status" value="1"/>
</dbReference>
<accession>A0A1C7DU38</accession>
<dbReference type="PROSITE" id="PS50113">
    <property type="entry name" value="PAC"/>
    <property type="match status" value="1"/>
</dbReference>
<dbReference type="NCBIfam" id="TIGR00229">
    <property type="entry name" value="sensory_box"/>
    <property type="match status" value="1"/>
</dbReference>
<evidence type="ECO:0000313" key="7">
    <source>
        <dbReference type="Proteomes" id="UP000092687"/>
    </source>
</evidence>
<dbReference type="InterPro" id="IPR000160">
    <property type="entry name" value="GGDEF_dom"/>
</dbReference>
<dbReference type="InterPro" id="IPR043128">
    <property type="entry name" value="Rev_trsase/Diguanyl_cyclase"/>
</dbReference>
<dbReference type="InterPro" id="IPR029787">
    <property type="entry name" value="Nucleotide_cyclase"/>
</dbReference>
<dbReference type="InterPro" id="IPR000700">
    <property type="entry name" value="PAS-assoc_C"/>
</dbReference>
<organism evidence="6 7">
    <name type="scientific">Planococcus halocryophilus</name>
    <dbReference type="NCBI Taxonomy" id="1215089"/>
    <lineage>
        <taxon>Bacteria</taxon>
        <taxon>Bacillati</taxon>
        <taxon>Bacillota</taxon>
        <taxon>Bacilli</taxon>
        <taxon>Bacillales</taxon>
        <taxon>Caryophanaceae</taxon>
        <taxon>Planococcus</taxon>
    </lineage>
</organism>
<dbReference type="Pfam" id="PF13426">
    <property type="entry name" value="PAS_9"/>
    <property type="match status" value="1"/>
</dbReference>
<dbReference type="InterPro" id="IPR052155">
    <property type="entry name" value="Biofilm_reg_signaling"/>
</dbReference>
<dbReference type="CDD" id="cd00130">
    <property type="entry name" value="PAS"/>
    <property type="match status" value="1"/>
</dbReference>
<dbReference type="CDD" id="cd01948">
    <property type="entry name" value="EAL"/>
    <property type="match status" value="1"/>
</dbReference>
<dbReference type="Pfam" id="PF00563">
    <property type="entry name" value="EAL"/>
    <property type="match status" value="1"/>
</dbReference>
<dbReference type="FunFam" id="3.30.70.270:FF:000001">
    <property type="entry name" value="Diguanylate cyclase domain protein"/>
    <property type="match status" value="1"/>
</dbReference>
<sequence length="605" mass="68287">MATFLLSDTLFVLLLSIILLALILSISLLVVHFRNTQKLLKKSNSTELELKFESVFESTSDAVIVADQQGTILQWNLGAETIFGFSKSEAIGVNLEIIIPESLIDGHRKGLQRYSETGVPSVIGRRIELVGRRKDGLEIPIEISVGTWKTEDGLFFSNIIRDITERKDTEAKINNLVYRDPLTGLPNRRMFSDQLASKLQQLNGSNQSLSLLYIDLDHFKLINDTYGHYTGDQMLIEVAKRFQSIAHADDTISRFGADEFILLLPNTDSFKATDHAQKILQLFKQPFRFQQEDLFVTPSIGISIFPNDGIDLDTLVKNADIALSQAKNQGKNNFQFFTESTNQVALRRSKLAIDIRKGLEYGEFFIHYQPQIDLKTDKIVGLEALVRWVHPRLGNISPAEFIPVAEDTGSIIQIGEYVLRQACLQNKAWQDAGLPHFRVAVNISSHQFSRCNLMDTVHAALSESDLNPKYLELELTESIIQSSTSAIENMQKLKAMGIHLSIDDFGTGFSSLRYLKLFPVDTLKIDQYFIRNIITDPKDAALVDTIIKMADNLQLNVIAEGVETLDQLQFLKQKKCNQAQGYYFNRPLPPEEIERLYQPASSPIN</sequence>
<dbReference type="SMART" id="SM00091">
    <property type="entry name" value="PAS"/>
    <property type="match status" value="1"/>
</dbReference>
<dbReference type="SMART" id="SM00052">
    <property type="entry name" value="EAL"/>
    <property type="match status" value="1"/>
</dbReference>
<feature type="transmembrane region" description="Helical" evidence="1">
    <location>
        <begin position="12"/>
        <end position="33"/>
    </location>
</feature>
<dbReference type="InterPro" id="IPR035965">
    <property type="entry name" value="PAS-like_dom_sf"/>
</dbReference>
<dbReference type="PROSITE" id="PS50883">
    <property type="entry name" value="EAL"/>
    <property type="match status" value="1"/>
</dbReference>
<reference evidence="6" key="1">
    <citation type="submission" date="2016-10" db="EMBL/GenBank/DDBJ databases">
        <authorList>
            <person name="de Groot N.N."/>
        </authorList>
    </citation>
    <scope>NUCLEOTIDE SEQUENCE</scope>
    <source>
        <strain evidence="6">DSM 24743</strain>
    </source>
</reference>
<keyword evidence="1" id="KW-1133">Transmembrane helix</keyword>
<evidence type="ECO:0000259" key="5">
    <source>
        <dbReference type="PROSITE" id="PS50887"/>
    </source>
</evidence>
<dbReference type="PROSITE" id="PS50112">
    <property type="entry name" value="PAS"/>
    <property type="match status" value="1"/>
</dbReference>
<dbReference type="AlphaFoldDB" id="A0A1C7DU38"/>
<dbReference type="SUPFAM" id="SSF55073">
    <property type="entry name" value="Nucleotide cyclase"/>
    <property type="match status" value="1"/>
</dbReference>
<dbReference type="FunFam" id="3.20.20.450:FF:000001">
    <property type="entry name" value="Cyclic di-GMP phosphodiesterase yahA"/>
    <property type="match status" value="1"/>
</dbReference>
<dbReference type="SUPFAM" id="SSF141868">
    <property type="entry name" value="EAL domain-like"/>
    <property type="match status" value="1"/>
</dbReference>
<dbReference type="Gene3D" id="3.20.20.450">
    <property type="entry name" value="EAL domain"/>
    <property type="match status" value="1"/>
</dbReference>
<proteinExistence type="predicted"/>
<dbReference type="KEGG" id="phc:BBI08_13445"/>
<name>A0A1C7DU38_9BACL</name>
<evidence type="ECO:0000256" key="1">
    <source>
        <dbReference type="SAM" id="Phobius"/>
    </source>
</evidence>
<dbReference type="STRING" id="1215089.BBI08_13445"/>
<feature type="domain" description="GGDEF" evidence="5">
    <location>
        <begin position="207"/>
        <end position="339"/>
    </location>
</feature>
<dbReference type="InterPro" id="IPR001633">
    <property type="entry name" value="EAL_dom"/>
</dbReference>
<dbReference type="SUPFAM" id="SSF55785">
    <property type="entry name" value="PYP-like sensor domain (PAS domain)"/>
    <property type="match status" value="1"/>
</dbReference>
<keyword evidence="7" id="KW-1185">Reference proteome</keyword>
<keyword evidence="1" id="KW-0472">Membrane</keyword>
<dbReference type="PANTHER" id="PTHR44757:SF2">
    <property type="entry name" value="BIOFILM ARCHITECTURE MAINTENANCE PROTEIN MBAA"/>
    <property type="match status" value="1"/>
</dbReference>
<dbReference type="RefSeq" id="WP_065528398.1">
    <property type="nucleotide sequence ID" value="NZ_CP016537.2"/>
</dbReference>
<dbReference type="PROSITE" id="PS50887">
    <property type="entry name" value="GGDEF"/>
    <property type="match status" value="1"/>
</dbReference>
<dbReference type="InterPro" id="IPR035919">
    <property type="entry name" value="EAL_sf"/>
</dbReference>
<dbReference type="CDD" id="cd01949">
    <property type="entry name" value="GGDEF"/>
    <property type="match status" value="1"/>
</dbReference>
<feature type="domain" description="PAC" evidence="3">
    <location>
        <begin position="125"/>
        <end position="175"/>
    </location>
</feature>
<evidence type="ECO:0000313" key="6">
    <source>
        <dbReference type="EMBL" id="ANU14791.1"/>
    </source>
</evidence>
<dbReference type="EMBL" id="CP016537">
    <property type="protein sequence ID" value="ANU14791.1"/>
    <property type="molecule type" value="Genomic_DNA"/>
</dbReference>
<dbReference type="Pfam" id="PF00990">
    <property type="entry name" value="GGDEF"/>
    <property type="match status" value="1"/>
</dbReference>
<gene>
    <name evidence="6" type="ORF">BBI08_13445</name>
</gene>
<dbReference type="PANTHER" id="PTHR44757">
    <property type="entry name" value="DIGUANYLATE CYCLASE DGCP"/>
    <property type="match status" value="1"/>
</dbReference>
<dbReference type="SMART" id="SM00267">
    <property type="entry name" value="GGDEF"/>
    <property type="match status" value="1"/>
</dbReference>
<feature type="domain" description="EAL" evidence="4">
    <location>
        <begin position="348"/>
        <end position="601"/>
    </location>
</feature>
<evidence type="ECO:0000259" key="2">
    <source>
        <dbReference type="PROSITE" id="PS50112"/>
    </source>
</evidence>
<dbReference type="OrthoDB" id="2624050at2"/>
<protein>
    <submittedName>
        <fullName evidence="6">Diguanylate cyclase</fullName>
    </submittedName>
</protein>
<evidence type="ECO:0000259" key="3">
    <source>
        <dbReference type="PROSITE" id="PS50113"/>
    </source>
</evidence>
<keyword evidence="1" id="KW-0812">Transmembrane</keyword>
<evidence type="ECO:0000259" key="4">
    <source>
        <dbReference type="PROSITE" id="PS50883"/>
    </source>
</evidence>
<dbReference type="Gene3D" id="3.30.450.20">
    <property type="entry name" value="PAS domain"/>
    <property type="match status" value="1"/>
</dbReference>
<dbReference type="Proteomes" id="UP000092687">
    <property type="component" value="Chromosome"/>
</dbReference>